<accession>A0ABT3A5R3</accession>
<dbReference type="PANTHER" id="PTHR30163:SF9">
    <property type="entry name" value="MEMBRANE-BOUND LYTIC MUREIN TRANSGLYCOSYLASE B"/>
    <property type="match status" value="1"/>
</dbReference>
<evidence type="ECO:0000313" key="4">
    <source>
        <dbReference type="Proteomes" id="UP001652504"/>
    </source>
</evidence>
<gene>
    <name evidence="3" type="primary">mltB</name>
    <name evidence="3" type="ORF">OE749_04595</name>
</gene>
<name>A0ABT3A5R3_9ALTE</name>
<dbReference type="Gene3D" id="1.10.8.350">
    <property type="entry name" value="Bacterial muramidase"/>
    <property type="match status" value="1"/>
</dbReference>
<dbReference type="Pfam" id="PF13406">
    <property type="entry name" value="SLT_2"/>
    <property type="match status" value="1"/>
</dbReference>
<dbReference type="EMBL" id="JAOWKX010000002">
    <property type="protein sequence ID" value="MCV2883970.1"/>
    <property type="molecule type" value="Genomic_DNA"/>
</dbReference>
<keyword evidence="4" id="KW-1185">Reference proteome</keyword>
<keyword evidence="1" id="KW-0732">Signal</keyword>
<dbReference type="PANTHER" id="PTHR30163">
    <property type="entry name" value="MEMBRANE-BOUND LYTIC MUREIN TRANSGLYCOSYLASE B"/>
    <property type="match status" value="1"/>
</dbReference>
<dbReference type="CDD" id="cd13399">
    <property type="entry name" value="Slt35-like"/>
    <property type="match status" value="1"/>
</dbReference>
<dbReference type="InterPro" id="IPR043426">
    <property type="entry name" value="MltB-like"/>
</dbReference>
<dbReference type="NCBIfam" id="TIGR02282">
    <property type="entry name" value="MltB"/>
    <property type="match status" value="1"/>
</dbReference>
<dbReference type="InterPro" id="IPR023346">
    <property type="entry name" value="Lysozyme-like_dom_sf"/>
</dbReference>
<feature type="signal peptide" evidence="1">
    <location>
        <begin position="1"/>
        <end position="26"/>
    </location>
</feature>
<feature type="chain" id="PRO_5045721164" evidence="1">
    <location>
        <begin position="27"/>
        <end position="330"/>
    </location>
</feature>
<dbReference type="InterPro" id="IPR031304">
    <property type="entry name" value="SLT_2"/>
</dbReference>
<dbReference type="InterPro" id="IPR011757">
    <property type="entry name" value="Lytic_transglycosylase_MltB"/>
</dbReference>
<feature type="domain" description="Transglycosylase SLT" evidence="2">
    <location>
        <begin position="32"/>
        <end position="323"/>
    </location>
</feature>
<dbReference type="Gene3D" id="1.10.530.10">
    <property type="match status" value="1"/>
</dbReference>
<sequence>MLVKSRAIFASLFVSFSTLSSANAMAAPLSTEVVAFVDEMVSKHNVSRERLISTLEKANKNEDVLSAIARPWEAKPWYQYRPIFITDARIEKGLTFWKEHQPLLTEIEKKTGVDAAIIVAIIGVETYYGKFKGKYSVLDALYSLAFHYPPRSKFFRSELAQLFLLTEEEDLSIFELKGSYAGAMGWGQFISSSYRHYAVDHNGDGKRDLLNSPEDAIASVANYFVEHGWQANAPVAFPVTALPDDPAPLLRDNLKYNQQWKELKANGVDVIAPYAIDENTPVKLFKFEHKSHEAYWLGLKNFYVITRYNHSPLYAMAVYQLSEKIKAKMQ</sequence>
<proteinExistence type="predicted"/>
<evidence type="ECO:0000259" key="2">
    <source>
        <dbReference type="Pfam" id="PF13406"/>
    </source>
</evidence>
<reference evidence="3 4" key="1">
    <citation type="submission" date="2022-10" db="EMBL/GenBank/DDBJ databases">
        <title>Aestuariibacter sp. AA17 isolated from Montipora capitata coral fragment.</title>
        <authorList>
            <person name="Emsley S.A."/>
            <person name="Pfannmuller K.M."/>
            <person name="Loughran R.M."/>
            <person name="Shlafstein M."/>
            <person name="Papke E."/>
            <person name="Saw J.H."/>
            <person name="Ushijima B."/>
            <person name="Videau P."/>
        </authorList>
    </citation>
    <scope>NUCLEOTIDE SEQUENCE [LARGE SCALE GENOMIC DNA]</scope>
    <source>
        <strain evidence="3 4">AA17</strain>
    </source>
</reference>
<organism evidence="3 4">
    <name type="scientific">Fluctibacter corallii</name>
    <dbReference type="NCBI Taxonomy" id="2984329"/>
    <lineage>
        <taxon>Bacteria</taxon>
        <taxon>Pseudomonadati</taxon>
        <taxon>Pseudomonadota</taxon>
        <taxon>Gammaproteobacteria</taxon>
        <taxon>Alteromonadales</taxon>
        <taxon>Alteromonadaceae</taxon>
        <taxon>Fluctibacter</taxon>
    </lineage>
</organism>
<protein>
    <submittedName>
        <fullName evidence="3">Lytic murein transglycosylase B</fullName>
    </submittedName>
</protein>
<evidence type="ECO:0000313" key="3">
    <source>
        <dbReference type="EMBL" id="MCV2883970.1"/>
    </source>
</evidence>
<dbReference type="SUPFAM" id="SSF53955">
    <property type="entry name" value="Lysozyme-like"/>
    <property type="match status" value="1"/>
</dbReference>
<evidence type="ECO:0000256" key="1">
    <source>
        <dbReference type="SAM" id="SignalP"/>
    </source>
</evidence>
<dbReference type="RefSeq" id="WP_263711183.1">
    <property type="nucleotide sequence ID" value="NZ_JAOWKX010000002.1"/>
</dbReference>
<comment type="caution">
    <text evidence="3">The sequence shown here is derived from an EMBL/GenBank/DDBJ whole genome shotgun (WGS) entry which is preliminary data.</text>
</comment>
<dbReference type="Proteomes" id="UP001652504">
    <property type="component" value="Unassembled WGS sequence"/>
</dbReference>